<organism evidence="4 5">
    <name type="scientific">Caenimonas aquaedulcis</name>
    <dbReference type="NCBI Taxonomy" id="2793270"/>
    <lineage>
        <taxon>Bacteria</taxon>
        <taxon>Pseudomonadati</taxon>
        <taxon>Pseudomonadota</taxon>
        <taxon>Betaproteobacteria</taxon>
        <taxon>Burkholderiales</taxon>
        <taxon>Comamonadaceae</taxon>
        <taxon>Caenimonas</taxon>
    </lineage>
</organism>
<evidence type="ECO:0000256" key="1">
    <source>
        <dbReference type="ARBA" id="ARBA00006484"/>
    </source>
</evidence>
<dbReference type="Pfam" id="PF13561">
    <property type="entry name" value="adh_short_C2"/>
    <property type="match status" value="1"/>
</dbReference>
<proteinExistence type="inferred from homology"/>
<comment type="caution">
    <text evidence="4">The sequence shown here is derived from an EMBL/GenBank/DDBJ whole genome shotgun (WGS) entry which is preliminary data.</text>
</comment>
<name>A0A931H1E9_9BURK</name>
<keyword evidence="2" id="KW-0560">Oxidoreductase</keyword>
<evidence type="ECO:0000256" key="2">
    <source>
        <dbReference type="ARBA" id="ARBA00023002"/>
    </source>
</evidence>
<dbReference type="InterPro" id="IPR051122">
    <property type="entry name" value="SDR_DHRS6-like"/>
</dbReference>
<accession>A0A931H1E9</accession>
<sequence>MPASSQKLAGRVSIITGAASGIGAATAELFASHGSKVALIDIDGTGLEQVAGKLRLQGAEVFTGVADVTAGIAARETVAAIVARWGRIDVVMPCSGISVGGTVATIDEAMWDKVFAVNVKGSYLWMHEALPHMIERCSGSVILLGSQLVASSAGNNAAYIASKGALATLAKTMAVDHARDGIRVNVLMPGVIDTAMSRKSLTRYPDPAATRERWANRHAMQRFGQPEEVARAALFLASDDSSFTTGSQLFVDGGWSAM</sequence>
<evidence type="ECO:0000313" key="5">
    <source>
        <dbReference type="Proteomes" id="UP000651050"/>
    </source>
</evidence>
<comment type="similarity">
    <text evidence="1">Belongs to the short-chain dehydrogenases/reductases (SDR) family.</text>
</comment>
<keyword evidence="5" id="KW-1185">Reference proteome</keyword>
<dbReference type="PANTHER" id="PTHR43477:SF4">
    <property type="entry name" value="DEHYDROGENASE_REDUCTASE SDR FAMILY MEMBER 6"/>
    <property type="match status" value="1"/>
</dbReference>
<keyword evidence="3" id="KW-0520">NAD</keyword>
<dbReference type="EMBL" id="JADWYS010000001">
    <property type="protein sequence ID" value="MBG9386770.1"/>
    <property type="molecule type" value="Genomic_DNA"/>
</dbReference>
<dbReference type="AlphaFoldDB" id="A0A931H1E9"/>
<dbReference type="PANTHER" id="PTHR43477">
    <property type="entry name" value="DIHYDROANTICAPSIN 7-DEHYDROGENASE"/>
    <property type="match status" value="1"/>
</dbReference>
<dbReference type="CDD" id="cd05233">
    <property type="entry name" value="SDR_c"/>
    <property type="match status" value="1"/>
</dbReference>
<dbReference type="InterPro" id="IPR036291">
    <property type="entry name" value="NAD(P)-bd_dom_sf"/>
</dbReference>
<reference evidence="4" key="1">
    <citation type="submission" date="2020-11" db="EMBL/GenBank/DDBJ databases">
        <title>Bacterial whole genome sequence for Caenimonas sp. DR4.4.</title>
        <authorList>
            <person name="Le V."/>
            <person name="Ko S.-R."/>
            <person name="Ahn C.-Y."/>
            <person name="Oh H.-M."/>
        </authorList>
    </citation>
    <scope>NUCLEOTIDE SEQUENCE</scope>
    <source>
        <strain evidence="4">DR4.4</strain>
    </source>
</reference>
<protein>
    <submittedName>
        <fullName evidence="4">SDR family oxidoreductase</fullName>
    </submittedName>
</protein>
<dbReference type="SUPFAM" id="SSF51735">
    <property type="entry name" value="NAD(P)-binding Rossmann-fold domains"/>
    <property type="match status" value="1"/>
</dbReference>
<dbReference type="Proteomes" id="UP000651050">
    <property type="component" value="Unassembled WGS sequence"/>
</dbReference>
<dbReference type="PRINTS" id="PR00081">
    <property type="entry name" value="GDHRDH"/>
</dbReference>
<evidence type="ECO:0000256" key="3">
    <source>
        <dbReference type="ARBA" id="ARBA00023027"/>
    </source>
</evidence>
<gene>
    <name evidence="4" type="ORF">I5803_01930</name>
</gene>
<dbReference type="GO" id="GO:0016491">
    <property type="term" value="F:oxidoreductase activity"/>
    <property type="evidence" value="ECO:0007669"/>
    <property type="project" value="UniProtKB-KW"/>
</dbReference>
<dbReference type="InterPro" id="IPR002347">
    <property type="entry name" value="SDR_fam"/>
</dbReference>
<dbReference type="Gene3D" id="3.40.50.720">
    <property type="entry name" value="NAD(P)-binding Rossmann-like Domain"/>
    <property type="match status" value="1"/>
</dbReference>
<evidence type="ECO:0000313" key="4">
    <source>
        <dbReference type="EMBL" id="MBG9386770.1"/>
    </source>
</evidence>
<dbReference type="FunFam" id="3.40.50.720:FF:000084">
    <property type="entry name" value="Short-chain dehydrogenase reductase"/>
    <property type="match status" value="1"/>
</dbReference>